<gene>
    <name evidence="4" type="ORF">MEDL_48215</name>
</gene>
<dbReference type="Gene3D" id="1.10.533.10">
    <property type="entry name" value="Death Domain, Fas"/>
    <property type="match status" value="1"/>
</dbReference>
<dbReference type="GO" id="GO:0007165">
    <property type="term" value="P:signal transduction"/>
    <property type="evidence" value="ECO:0007669"/>
    <property type="project" value="InterPro"/>
</dbReference>
<evidence type="ECO:0000313" key="5">
    <source>
        <dbReference type="Proteomes" id="UP000683360"/>
    </source>
</evidence>
<keyword evidence="5" id="KW-1185">Reference proteome</keyword>
<feature type="compositionally biased region" description="Basic and acidic residues" evidence="2">
    <location>
        <begin position="38"/>
        <end position="50"/>
    </location>
</feature>
<organism evidence="4 5">
    <name type="scientific">Mytilus edulis</name>
    <name type="common">Blue mussel</name>
    <dbReference type="NCBI Taxonomy" id="6550"/>
    <lineage>
        <taxon>Eukaryota</taxon>
        <taxon>Metazoa</taxon>
        <taxon>Spiralia</taxon>
        <taxon>Lophotrochozoa</taxon>
        <taxon>Mollusca</taxon>
        <taxon>Bivalvia</taxon>
        <taxon>Autobranchia</taxon>
        <taxon>Pteriomorphia</taxon>
        <taxon>Mytilida</taxon>
        <taxon>Mytiloidea</taxon>
        <taxon>Mytilidae</taxon>
        <taxon>Mytilinae</taxon>
        <taxon>Mytilus</taxon>
    </lineage>
</organism>
<evidence type="ECO:0000313" key="4">
    <source>
        <dbReference type="EMBL" id="CAG2235586.1"/>
    </source>
</evidence>
<dbReference type="AlphaFoldDB" id="A0A8S3TPJ4"/>
<comment type="caution">
    <text evidence="4">The sequence shown here is derived from an EMBL/GenBank/DDBJ whole genome shotgun (WGS) entry which is preliminary data.</text>
</comment>
<dbReference type="Proteomes" id="UP000683360">
    <property type="component" value="Unassembled WGS sequence"/>
</dbReference>
<dbReference type="InterPro" id="IPR011029">
    <property type="entry name" value="DEATH-like_dom_sf"/>
</dbReference>
<feature type="coiled-coil region" evidence="1">
    <location>
        <begin position="79"/>
        <end position="106"/>
    </location>
</feature>
<dbReference type="PROSITE" id="PS50017">
    <property type="entry name" value="DEATH_DOMAIN"/>
    <property type="match status" value="1"/>
</dbReference>
<feature type="coiled-coil region" evidence="1">
    <location>
        <begin position="158"/>
        <end position="185"/>
    </location>
</feature>
<protein>
    <recommendedName>
        <fullName evidence="3">Death domain-containing protein</fullName>
    </recommendedName>
</protein>
<sequence>MRKECNNFKDKIQIKTIKSIDFFILVCPMASQPKKSAMKKESGERGDKSRPASSKLTKRESSAKIVNSNTNGLFSKSKQDQILKDNSELQAEVKSLNSTNLELMERLRLITMDIVEHSKSKGYKYSASTQNMDVLDLPIGNISELIEFLTHGKDPRNRASIETRVEELETRITHLNMELAKMLELRINYEHGLDAIQNCNNLFDAQNRARFLLYETKGSRLFTFLEKDQFGVNEEEITNNHNTSTTVTTSEVKPSITHTESIIKKLKTLDLTPPINKLPGETHIKKMDKDLEQYIINELSLCKGNGADWRLFAERVGISTETVVQWKKWKLELPMKYVLETWSHSPAATMRMLHRHLVSPQLKNTLLAKRISDFYKVD</sequence>
<reference evidence="4" key="1">
    <citation type="submission" date="2021-03" db="EMBL/GenBank/DDBJ databases">
        <authorList>
            <person name="Bekaert M."/>
        </authorList>
    </citation>
    <scope>NUCLEOTIDE SEQUENCE</scope>
</reference>
<proteinExistence type="predicted"/>
<accession>A0A8S3TPJ4</accession>
<evidence type="ECO:0000256" key="2">
    <source>
        <dbReference type="SAM" id="MobiDB-lite"/>
    </source>
</evidence>
<evidence type="ECO:0000259" key="3">
    <source>
        <dbReference type="PROSITE" id="PS50017"/>
    </source>
</evidence>
<feature type="region of interest" description="Disordered" evidence="2">
    <location>
        <begin position="34"/>
        <end position="72"/>
    </location>
</feature>
<dbReference type="OrthoDB" id="6285815at2759"/>
<evidence type="ECO:0000256" key="1">
    <source>
        <dbReference type="SAM" id="Coils"/>
    </source>
</evidence>
<dbReference type="InterPro" id="IPR000488">
    <property type="entry name" value="Death_dom"/>
</dbReference>
<dbReference type="EMBL" id="CAJPWZ010002323">
    <property type="protein sequence ID" value="CAG2235586.1"/>
    <property type="molecule type" value="Genomic_DNA"/>
</dbReference>
<feature type="domain" description="Death" evidence="3">
    <location>
        <begin position="306"/>
        <end position="357"/>
    </location>
</feature>
<name>A0A8S3TPJ4_MYTED</name>
<keyword evidence="1" id="KW-0175">Coiled coil</keyword>